<dbReference type="InterPro" id="IPR005119">
    <property type="entry name" value="LysR_subst-bd"/>
</dbReference>
<evidence type="ECO:0000256" key="1">
    <source>
        <dbReference type="ARBA" id="ARBA00009437"/>
    </source>
</evidence>
<dbReference type="InterPro" id="IPR036388">
    <property type="entry name" value="WH-like_DNA-bd_sf"/>
</dbReference>
<feature type="domain" description="HTH lysR-type" evidence="5">
    <location>
        <begin position="20"/>
        <end position="77"/>
    </location>
</feature>
<dbReference type="SUPFAM" id="SSF53850">
    <property type="entry name" value="Periplasmic binding protein-like II"/>
    <property type="match status" value="1"/>
</dbReference>
<dbReference type="SUPFAM" id="SSF46785">
    <property type="entry name" value="Winged helix' DNA-binding domain"/>
    <property type="match status" value="1"/>
</dbReference>
<dbReference type="FunFam" id="1.10.10.10:FF:000001">
    <property type="entry name" value="LysR family transcriptional regulator"/>
    <property type="match status" value="1"/>
</dbReference>
<evidence type="ECO:0000313" key="7">
    <source>
        <dbReference type="Proteomes" id="UP000494111"/>
    </source>
</evidence>
<dbReference type="Gene3D" id="1.10.10.10">
    <property type="entry name" value="Winged helix-like DNA-binding domain superfamily/Winged helix DNA-binding domain"/>
    <property type="match status" value="1"/>
</dbReference>
<evidence type="ECO:0000256" key="2">
    <source>
        <dbReference type="ARBA" id="ARBA00023015"/>
    </source>
</evidence>
<keyword evidence="2" id="KW-0805">Transcription regulation</keyword>
<keyword evidence="4" id="KW-0804">Transcription</keyword>
<dbReference type="Proteomes" id="UP000494111">
    <property type="component" value="Unassembled WGS sequence"/>
</dbReference>
<dbReference type="GO" id="GO:0005829">
    <property type="term" value="C:cytosol"/>
    <property type="evidence" value="ECO:0007669"/>
    <property type="project" value="TreeGrafter"/>
</dbReference>
<dbReference type="Pfam" id="PF03466">
    <property type="entry name" value="LysR_substrate"/>
    <property type="match status" value="1"/>
</dbReference>
<protein>
    <submittedName>
        <fullName evidence="6">HTH-type transcriptional regulator CynR</fullName>
    </submittedName>
</protein>
<dbReference type="GO" id="GO:0003700">
    <property type="term" value="F:DNA-binding transcription factor activity"/>
    <property type="evidence" value="ECO:0007669"/>
    <property type="project" value="InterPro"/>
</dbReference>
<proteinExistence type="inferred from homology"/>
<keyword evidence="3" id="KW-0238">DNA-binding</keyword>
<evidence type="ECO:0000259" key="5">
    <source>
        <dbReference type="PROSITE" id="PS50931"/>
    </source>
</evidence>
<dbReference type="PANTHER" id="PTHR30419:SF8">
    <property type="entry name" value="NITROGEN ASSIMILATION TRANSCRIPTIONAL ACTIVATOR-RELATED"/>
    <property type="match status" value="1"/>
</dbReference>
<dbReference type="Pfam" id="PF00126">
    <property type="entry name" value="HTH_1"/>
    <property type="match status" value="1"/>
</dbReference>
<sequence>MTKPPDRGPAPASASPARQPTLRQLRGFKEVARHASFSRAAEALALSQPALSSAIRELETLMGVTLFDRGTHHVRLTPAGQAARAQIEWLLNSYTQGTDDLRRLLDTQAATVRIGCIPSTMHLLAPAVAQWRLRHPEIVLILSDHLNDELMAALANGELDIGLGLDFGLAPGLAAAFVAEDDLVAVLSDSHRLSRRRQITWQDLKREPLAVLSRGSTYEMIVSALRQQGADLAATDTLNYTDTLYSLVRAGLRVGLISRLYTQGQRPDGLAIVPLQHPRLTRRISLMARAPEQQARAAVQRCYTELASLLRARAAAAA</sequence>
<accession>A0A6S7A478</accession>
<dbReference type="Gene3D" id="3.40.190.10">
    <property type="entry name" value="Periplasmic binding protein-like II"/>
    <property type="match status" value="2"/>
</dbReference>
<name>A0A6S7A478_9BURK</name>
<comment type="similarity">
    <text evidence="1">Belongs to the LysR transcriptional regulatory family.</text>
</comment>
<dbReference type="GO" id="GO:0003677">
    <property type="term" value="F:DNA binding"/>
    <property type="evidence" value="ECO:0007669"/>
    <property type="project" value="UniProtKB-KW"/>
</dbReference>
<evidence type="ECO:0000256" key="4">
    <source>
        <dbReference type="ARBA" id="ARBA00023163"/>
    </source>
</evidence>
<evidence type="ECO:0000256" key="3">
    <source>
        <dbReference type="ARBA" id="ARBA00023125"/>
    </source>
</evidence>
<evidence type="ECO:0000313" key="6">
    <source>
        <dbReference type="EMBL" id="CAB3712090.1"/>
    </source>
</evidence>
<dbReference type="PANTHER" id="PTHR30419">
    <property type="entry name" value="HTH-TYPE TRANSCRIPTIONAL REGULATOR YBHD"/>
    <property type="match status" value="1"/>
</dbReference>
<dbReference type="PROSITE" id="PS50931">
    <property type="entry name" value="HTH_LYSR"/>
    <property type="match status" value="1"/>
</dbReference>
<dbReference type="EMBL" id="CADIJO010000010">
    <property type="protein sequence ID" value="CAB3712090.1"/>
    <property type="molecule type" value="Genomic_DNA"/>
</dbReference>
<dbReference type="PRINTS" id="PR00039">
    <property type="entry name" value="HTHLYSR"/>
</dbReference>
<dbReference type="AlphaFoldDB" id="A0A6S7A478"/>
<dbReference type="InterPro" id="IPR050950">
    <property type="entry name" value="HTH-type_LysR_regulators"/>
</dbReference>
<gene>
    <name evidence="6" type="primary">cynR_11</name>
    <name evidence="6" type="ORF">LMG3458_03295</name>
</gene>
<organism evidence="6 7">
    <name type="scientific">Achromobacter deleyi</name>
    <dbReference type="NCBI Taxonomy" id="1353891"/>
    <lineage>
        <taxon>Bacteria</taxon>
        <taxon>Pseudomonadati</taxon>
        <taxon>Pseudomonadota</taxon>
        <taxon>Betaproteobacteria</taxon>
        <taxon>Burkholderiales</taxon>
        <taxon>Alcaligenaceae</taxon>
        <taxon>Achromobacter</taxon>
    </lineage>
</organism>
<dbReference type="CDD" id="cd05466">
    <property type="entry name" value="PBP2_LTTR_substrate"/>
    <property type="match status" value="1"/>
</dbReference>
<dbReference type="RefSeq" id="WP_175193244.1">
    <property type="nucleotide sequence ID" value="NZ_CADIJO010000010.1"/>
</dbReference>
<reference evidence="6 7" key="1">
    <citation type="submission" date="2020-04" db="EMBL/GenBank/DDBJ databases">
        <authorList>
            <person name="De Canck E."/>
        </authorList>
    </citation>
    <scope>NUCLEOTIDE SEQUENCE [LARGE SCALE GENOMIC DNA]</scope>
    <source>
        <strain evidence="6 7">LMG 3458</strain>
    </source>
</reference>
<dbReference type="InterPro" id="IPR036390">
    <property type="entry name" value="WH_DNA-bd_sf"/>
</dbReference>
<dbReference type="InterPro" id="IPR000847">
    <property type="entry name" value="LysR_HTH_N"/>
</dbReference>